<sequence length="416" mass="48173">MKEYSQKEIQQLFKERKPIPKELVTQAQKADLIDVIEKQGDVVIHVSDKYAKLAEHDSFVIDKQNNSFFWNSQDLKGNPINYLRSVHDYSFRSAIKELTLNDEYKTAEVNVDKEQEPFVFRPDELSEDTSVAKDYLVNQRGINEDLVDTLIDKKLIQQDHNNNVVFLWAKNKEVVGMDKQGTQPDKRFKQVVKNSDEKQGFNITNGRPENLYVFESSIDLLSHVSMYNPPNARLVSMTGLKPQTYYHAIGQIYEETKQPPKNVVFAVDSDVGGESFMLEHINNKIEHRESDRTVQNFVASPRHQNFEQLGEPSDLKSWHQVKDFNDILTNIQSHDVKMQYQPVVLDKDTYFDTIDYQSKYERVLDKLSKEATNSKDISSWKIAKSIAQEQYPQKNSKEKSEAKQKSPSGLEVNDIL</sequence>
<dbReference type="InterPro" id="IPR025054">
    <property type="entry name" value="DUF3991"/>
</dbReference>
<reference evidence="4" key="1">
    <citation type="journal article" date="2019" name="Int. J. Syst. Evol. Microbiol.">
        <title>The Global Catalogue of Microorganisms (GCM) 10K type strain sequencing project: providing services to taxonomists for standard genome sequencing and annotation.</title>
        <authorList>
            <consortium name="The Broad Institute Genomics Platform"/>
            <consortium name="The Broad Institute Genome Sequencing Center for Infectious Disease"/>
            <person name="Wu L."/>
            <person name="Ma J."/>
        </authorList>
    </citation>
    <scope>NUCLEOTIDE SEQUENCE [LARGE SCALE GENOMIC DNA]</scope>
    <source>
        <strain evidence="4">JCM 16981</strain>
    </source>
</reference>
<protein>
    <recommendedName>
        <fullName evidence="2">DUF3991 domain-containing protein</fullName>
    </recommendedName>
</protein>
<organism evidence="3 4">
    <name type="scientific">Salinicoccus jeotgali</name>
    <dbReference type="NCBI Taxonomy" id="381634"/>
    <lineage>
        <taxon>Bacteria</taxon>
        <taxon>Bacillati</taxon>
        <taxon>Bacillota</taxon>
        <taxon>Bacilli</taxon>
        <taxon>Bacillales</taxon>
        <taxon>Staphylococcaceae</taxon>
        <taxon>Salinicoccus</taxon>
    </lineage>
</organism>
<feature type="compositionally biased region" description="Basic and acidic residues" evidence="1">
    <location>
        <begin position="395"/>
        <end position="404"/>
    </location>
</feature>
<gene>
    <name evidence="3" type="ORF">GCM10022378_22040</name>
</gene>
<dbReference type="Pfam" id="PF13154">
    <property type="entry name" value="DUF3991"/>
    <property type="match status" value="1"/>
</dbReference>
<dbReference type="RefSeq" id="WP_344704396.1">
    <property type="nucleotide sequence ID" value="NZ_BAABCK010000069.1"/>
</dbReference>
<dbReference type="Pfam" id="PF13155">
    <property type="entry name" value="Toprim_2"/>
    <property type="match status" value="1"/>
</dbReference>
<evidence type="ECO:0000313" key="3">
    <source>
        <dbReference type="EMBL" id="GAA3733337.1"/>
    </source>
</evidence>
<evidence type="ECO:0000256" key="1">
    <source>
        <dbReference type="SAM" id="MobiDB-lite"/>
    </source>
</evidence>
<dbReference type="EMBL" id="BAABCK010000069">
    <property type="protein sequence ID" value="GAA3733337.1"/>
    <property type="molecule type" value="Genomic_DNA"/>
</dbReference>
<feature type="region of interest" description="Disordered" evidence="1">
    <location>
        <begin position="388"/>
        <end position="416"/>
    </location>
</feature>
<evidence type="ECO:0000259" key="2">
    <source>
        <dbReference type="Pfam" id="PF13154"/>
    </source>
</evidence>
<dbReference type="SUPFAM" id="SSF57783">
    <property type="entry name" value="Zinc beta-ribbon"/>
    <property type="match status" value="1"/>
</dbReference>
<name>A0ABP7F9W8_9STAP</name>
<dbReference type="Gene3D" id="3.40.1360.10">
    <property type="match status" value="1"/>
</dbReference>
<dbReference type="Proteomes" id="UP001500920">
    <property type="component" value="Unassembled WGS sequence"/>
</dbReference>
<evidence type="ECO:0000313" key="4">
    <source>
        <dbReference type="Proteomes" id="UP001500920"/>
    </source>
</evidence>
<accession>A0ABP7F9W8</accession>
<keyword evidence="4" id="KW-1185">Reference proteome</keyword>
<comment type="caution">
    <text evidence="3">The sequence shown here is derived from an EMBL/GenBank/DDBJ whole genome shotgun (WGS) entry which is preliminary data.</text>
</comment>
<proteinExistence type="predicted"/>
<feature type="domain" description="DUF3991" evidence="2">
    <location>
        <begin position="135"/>
        <end position="203"/>
    </location>
</feature>